<sequence>MTRLALPAILVIGAFSSAALAAPVSASPWSSTGTPTPLPEHNVASSQAHHVSSRDVHSRELTTRGLAISRLLGANTQNNPTTTDSSVLRLHDLWDDDRKRIVESRHQRRVDEKLDALDFDDWQALIDYNRRELREAKQQYPKAVSKAGDPDSNKAFWDWRVTTIAQRWEGSMRALLWAKRQQKQAVRAFKLAKKRAASANTVPKKS</sequence>
<feature type="signal peptide" evidence="2">
    <location>
        <begin position="1"/>
        <end position="21"/>
    </location>
</feature>
<dbReference type="Proteomes" id="UP001163846">
    <property type="component" value="Unassembled WGS sequence"/>
</dbReference>
<dbReference type="AlphaFoldDB" id="A0AA38PFF1"/>
<comment type="caution">
    <text evidence="3">The sequence shown here is derived from an EMBL/GenBank/DDBJ whole genome shotgun (WGS) entry which is preliminary data.</text>
</comment>
<organism evidence="3 4">
    <name type="scientific">Lentinula raphanica</name>
    <dbReference type="NCBI Taxonomy" id="153919"/>
    <lineage>
        <taxon>Eukaryota</taxon>
        <taxon>Fungi</taxon>
        <taxon>Dikarya</taxon>
        <taxon>Basidiomycota</taxon>
        <taxon>Agaricomycotina</taxon>
        <taxon>Agaricomycetes</taxon>
        <taxon>Agaricomycetidae</taxon>
        <taxon>Agaricales</taxon>
        <taxon>Marasmiineae</taxon>
        <taxon>Omphalotaceae</taxon>
        <taxon>Lentinula</taxon>
    </lineage>
</organism>
<proteinExistence type="predicted"/>
<evidence type="ECO:0000256" key="1">
    <source>
        <dbReference type="SAM" id="MobiDB-lite"/>
    </source>
</evidence>
<protein>
    <submittedName>
        <fullName evidence="3">Uncharacterized protein</fullName>
    </submittedName>
</protein>
<name>A0AA38PFF1_9AGAR</name>
<reference evidence="3" key="1">
    <citation type="submission" date="2022-08" db="EMBL/GenBank/DDBJ databases">
        <authorList>
            <consortium name="DOE Joint Genome Institute"/>
            <person name="Min B."/>
            <person name="Riley R."/>
            <person name="Sierra-Patev S."/>
            <person name="Naranjo-Ortiz M."/>
            <person name="Looney B."/>
            <person name="Konkel Z."/>
            <person name="Slot J.C."/>
            <person name="Sakamoto Y."/>
            <person name="Steenwyk J.L."/>
            <person name="Rokas A."/>
            <person name="Carro J."/>
            <person name="Camarero S."/>
            <person name="Ferreira P."/>
            <person name="Molpeceres G."/>
            <person name="Ruiz-Duenas F.J."/>
            <person name="Serrano A."/>
            <person name="Henrissat B."/>
            <person name="Drula E."/>
            <person name="Hughes K.W."/>
            <person name="Mata J.L."/>
            <person name="Ishikawa N.K."/>
            <person name="Vargas-Isla R."/>
            <person name="Ushijima S."/>
            <person name="Smith C.A."/>
            <person name="Ahrendt S."/>
            <person name="Andreopoulos W."/>
            <person name="He G."/>
            <person name="Labutti K."/>
            <person name="Lipzen A."/>
            <person name="Ng V."/>
            <person name="Sandor L."/>
            <person name="Barry K."/>
            <person name="Martinez A.T."/>
            <person name="Xiao Y."/>
            <person name="Gibbons J.G."/>
            <person name="Terashima K."/>
            <person name="Hibbett D.S."/>
            <person name="Grigoriev I.V."/>
        </authorList>
    </citation>
    <scope>NUCLEOTIDE SEQUENCE</scope>
    <source>
        <strain evidence="3">TFB9207</strain>
    </source>
</reference>
<evidence type="ECO:0000256" key="2">
    <source>
        <dbReference type="SAM" id="SignalP"/>
    </source>
</evidence>
<dbReference type="EMBL" id="MU806035">
    <property type="protein sequence ID" value="KAJ3841581.1"/>
    <property type="molecule type" value="Genomic_DNA"/>
</dbReference>
<feature type="chain" id="PRO_5041310789" evidence="2">
    <location>
        <begin position="22"/>
        <end position="206"/>
    </location>
</feature>
<gene>
    <name evidence="3" type="ORF">F5878DRAFT_658407</name>
</gene>
<feature type="region of interest" description="Disordered" evidence="1">
    <location>
        <begin position="25"/>
        <end position="59"/>
    </location>
</feature>
<keyword evidence="2" id="KW-0732">Signal</keyword>
<evidence type="ECO:0000313" key="3">
    <source>
        <dbReference type="EMBL" id="KAJ3841581.1"/>
    </source>
</evidence>
<keyword evidence="4" id="KW-1185">Reference proteome</keyword>
<evidence type="ECO:0000313" key="4">
    <source>
        <dbReference type="Proteomes" id="UP001163846"/>
    </source>
</evidence>
<accession>A0AA38PFF1</accession>